<name>A0A1I1XEN3_9FLAO</name>
<dbReference type="STRING" id="739143.SAMN05216297_11954"/>
<evidence type="ECO:0000313" key="2">
    <source>
        <dbReference type="Proteomes" id="UP000199672"/>
    </source>
</evidence>
<keyword evidence="2" id="KW-1185">Reference proteome</keyword>
<dbReference type="Gene3D" id="2.130.10.10">
    <property type="entry name" value="YVTN repeat-like/Quinoprotein amine dehydrogenase"/>
    <property type="match status" value="1"/>
</dbReference>
<proteinExistence type="predicted"/>
<dbReference type="SUPFAM" id="SSF50969">
    <property type="entry name" value="YVTN repeat-like/Quinoprotein amine dehydrogenase"/>
    <property type="match status" value="1"/>
</dbReference>
<gene>
    <name evidence="1" type="ORF">SAMN05216297_11954</name>
</gene>
<dbReference type="AlphaFoldDB" id="A0A1I1XEN3"/>
<dbReference type="OrthoDB" id="814028at2"/>
<accession>A0A1I1XEN3</accession>
<dbReference type="InterPro" id="IPR011044">
    <property type="entry name" value="Quino_amine_DH_bsu"/>
</dbReference>
<dbReference type="EMBL" id="FOMH01000019">
    <property type="protein sequence ID" value="SFE05807.1"/>
    <property type="molecule type" value="Genomic_DNA"/>
</dbReference>
<dbReference type="Proteomes" id="UP000199672">
    <property type="component" value="Unassembled WGS sequence"/>
</dbReference>
<protein>
    <submittedName>
        <fullName evidence="1">Uncharacterized conserved protein</fullName>
    </submittedName>
</protein>
<sequence length="541" mass="57021">MKKNVYLLSFLAMSLLIGCDSNDDNKNNNQSLDNITINSDQNTLSQRLDYTNSGVISIENSSLVGKSAENTVTNFPLVQIAEVKPPVDANGRTLQASHVTVNGNYAYVSYITRGDVYSGAIDVIDVTDPYKPKLVTSALIPNTDITSLTYTNGNLIIGAAKDIDKDPLLKNNPAVVYNMPLSAGLLTDKTTANYLESRVTTDVAANTNDYFAVTGDNGSLFKMSASTKAITGKVAVADLRSIALTSDKVVTLSGTKGVNVYNQSTLALQKSFTTSTDVSGAKRTIDIDGTKLLVSEGPNGLGVYDINSGSKLQTVAIPTAAEDNVTNAVSVNDGYAFLANGALGLNVYQSGTQLSLLGSLGIAGSSNYVKSSGNYIYVASGTGGLKIIKMEKPNTTFASCSSYPVYNQGKDLILNSNDIKSYQGSTAINSAIINSNAILTHCGSISIQNGLTLNSGGTFNMKGSLAQGKYQQSNPTQLIINSNATLQVEGSVIIWGDLLLNSGAKINFIGNDSSITIYGKVTKNSGVTITGTYKDTENKLK</sequence>
<reference evidence="2" key="1">
    <citation type="submission" date="2016-10" db="EMBL/GenBank/DDBJ databases">
        <authorList>
            <person name="Varghese N."/>
            <person name="Submissions S."/>
        </authorList>
    </citation>
    <scope>NUCLEOTIDE SEQUENCE [LARGE SCALE GENOMIC DNA]</scope>
    <source>
        <strain evidence="2">CGMCC 1.10370</strain>
    </source>
</reference>
<dbReference type="PROSITE" id="PS51257">
    <property type="entry name" value="PROKAR_LIPOPROTEIN"/>
    <property type="match status" value="1"/>
</dbReference>
<evidence type="ECO:0000313" key="1">
    <source>
        <dbReference type="EMBL" id="SFE05807.1"/>
    </source>
</evidence>
<organism evidence="1 2">
    <name type="scientific">Flavobacterium phragmitis</name>
    <dbReference type="NCBI Taxonomy" id="739143"/>
    <lineage>
        <taxon>Bacteria</taxon>
        <taxon>Pseudomonadati</taxon>
        <taxon>Bacteroidota</taxon>
        <taxon>Flavobacteriia</taxon>
        <taxon>Flavobacteriales</taxon>
        <taxon>Flavobacteriaceae</taxon>
        <taxon>Flavobacterium</taxon>
    </lineage>
</organism>
<dbReference type="RefSeq" id="WP_091498912.1">
    <property type="nucleotide sequence ID" value="NZ_FOMH01000019.1"/>
</dbReference>
<dbReference type="InterPro" id="IPR015943">
    <property type="entry name" value="WD40/YVTN_repeat-like_dom_sf"/>
</dbReference>